<dbReference type="EMBL" id="HF679032">
    <property type="protein sequence ID" value="CCT74289.1"/>
    <property type="molecule type" value="Genomic_DNA"/>
</dbReference>
<dbReference type="Pfam" id="PF25053">
    <property type="entry name" value="DUF7791"/>
    <property type="match status" value="1"/>
</dbReference>
<dbReference type="GeneID" id="35403800"/>
<organism evidence="4 5">
    <name type="scientific">Gibberella fujikuroi (strain CBS 195.34 / IMI 58289 / NRRL A-6831)</name>
    <name type="common">Bakanae and foot rot disease fungus</name>
    <name type="synonym">Fusarium fujikuroi</name>
    <dbReference type="NCBI Taxonomy" id="1279085"/>
    <lineage>
        <taxon>Eukaryota</taxon>
        <taxon>Fungi</taxon>
        <taxon>Dikarya</taxon>
        <taxon>Ascomycota</taxon>
        <taxon>Pezizomycotina</taxon>
        <taxon>Sordariomycetes</taxon>
        <taxon>Hypocreomycetidae</taxon>
        <taxon>Hypocreales</taxon>
        <taxon>Nectriaceae</taxon>
        <taxon>Fusarium</taxon>
        <taxon>Fusarium fujikuroi species complex</taxon>
    </lineage>
</organism>
<dbReference type="Gene3D" id="3.40.50.300">
    <property type="entry name" value="P-loop containing nucleotide triphosphate hydrolases"/>
    <property type="match status" value="1"/>
</dbReference>
<dbReference type="Proteomes" id="UP000016800">
    <property type="component" value="Chromosome X"/>
</dbReference>
<dbReference type="InterPro" id="IPR056884">
    <property type="entry name" value="NPHP3-like_N"/>
</dbReference>
<protein>
    <submittedName>
        <fullName evidence="4">Related to small s protein</fullName>
    </submittedName>
</protein>
<dbReference type="PANTHER" id="PTHR10039:SF5">
    <property type="entry name" value="NACHT DOMAIN-CONTAINING PROTEIN"/>
    <property type="match status" value="1"/>
</dbReference>
<dbReference type="RefSeq" id="XP_023436367.1">
    <property type="nucleotide sequence ID" value="XM_023569106.1"/>
</dbReference>
<dbReference type="PANTHER" id="PTHR10039">
    <property type="entry name" value="AMELOGENIN"/>
    <property type="match status" value="1"/>
</dbReference>
<dbReference type="InterPro" id="IPR027417">
    <property type="entry name" value="P-loop_NTPase"/>
</dbReference>
<dbReference type="InterPro" id="IPR007111">
    <property type="entry name" value="NACHT_NTPase"/>
</dbReference>
<gene>
    <name evidence="4" type="ORF">FFUJ_10335</name>
</gene>
<accession>S0EHM7</accession>
<dbReference type="InterPro" id="IPR056693">
    <property type="entry name" value="DUF7791"/>
</dbReference>
<evidence type="ECO:0000256" key="2">
    <source>
        <dbReference type="SAM" id="MobiDB-lite"/>
    </source>
</evidence>
<feature type="region of interest" description="Disordered" evidence="2">
    <location>
        <begin position="317"/>
        <end position="357"/>
    </location>
</feature>
<evidence type="ECO:0000313" key="5">
    <source>
        <dbReference type="Proteomes" id="UP000016800"/>
    </source>
</evidence>
<name>S0EHM7_GIBF5</name>
<dbReference type="AlphaFoldDB" id="S0EHM7"/>
<dbReference type="SUPFAM" id="SSF52540">
    <property type="entry name" value="P-loop containing nucleoside triphosphate hydrolases"/>
    <property type="match status" value="1"/>
</dbReference>
<feature type="domain" description="NACHT" evidence="3">
    <location>
        <begin position="378"/>
        <end position="532"/>
    </location>
</feature>
<evidence type="ECO:0000256" key="1">
    <source>
        <dbReference type="ARBA" id="ARBA00022737"/>
    </source>
</evidence>
<keyword evidence="1" id="KW-0677">Repeat</keyword>
<proteinExistence type="predicted"/>
<dbReference type="Pfam" id="PF24883">
    <property type="entry name" value="NPHP3_N"/>
    <property type="match status" value="1"/>
</dbReference>
<reference evidence="5" key="1">
    <citation type="journal article" date="2013" name="PLoS Pathog.">
        <title>Deciphering the cryptic genome: genome-wide analyses of the rice pathogen Fusarium fujikuroi reveal complex regulation of secondary metabolism and novel metabolites.</title>
        <authorList>
            <person name="Wiemann P."/>
            <person name="Sieber C.M."/>
            <person name="von Bargen K.W."/>
            <person name="Studt L."/>
            <person name="Niehaus E.M."/>
            <person name="Espino J.J."/>
            <person name="Huss K."/>
            <person name="Michielse C.B."/>
            <person name="Albermann S."/>
            <person name="Wagner D."/>
            <person name="Bergner S.V."/>
            <person name="Connolly L.R."/>
            <person name="Fischer A."/>
            <person name="Reuter G."/>
            <person name="Kleigrewe K."/>
            <person name="Bald T."/>
            <person name="Wingfield B.D."/>
            <person name="Ophir R."/>
            <person name="Freeman S."/>
            <person name="Hippler M."/>
            <person name="Smith K.M."/>
            <person name="Brown D.W."/>
            <person name="Proctor R.H."/>
            <person name="Munsterkotter M."/>
            <person name="Freitag M."/>
            <person name="Humpf H.U."/>
            <person name="Guldener U."/>
            <person name="Tudzynski B."/>
        </authorList>
    </citation>
    <scope>NUCLEOTIDE SEQUENCE [LARGE SCALE GENOMIC DNA]</scope>
    <source>
        <strain evidence="5">CBS 195.34 / IMI 58289 / NRRL A-6831</strain>
    </source>
</reference>
<keyword evidence="5" id="KW-1185">Reference proteome</keyword>
<dbReference type="VEuPathDB" id="FungiDB:FFUJ_10335"/>
<feature type="compositionally biased region" description="Acidic residues" evidence="2">
    <location>
        <begin position="324"/>
        <end position="345"/>
    </location>
</feature>
<evidence type="ECO:0000313" key="4">
    <source>
        <dbReference type="EMBL" id="CCT74289.1"/>
    </source>
</evidence>
<dbReference type="PROSITE" id="PS50837">
    <property type="entry name" value="NACHT"/>
    <property type="match status" value="1"/>
</dbReference>
<dbReference type="HOGENOM" id="CLU_002341_0_1_1"/>
<sequence length="1224" mass="139234">MLLVMLISQRDSAQHIRPAQPDQAAYFSSSLPLTSERQIITLERNIMLTGFEALGAASAVLQVISFATDVIVACKNAYDGATTSQDDLQRYAGQMSEAIGRVHTRCEYMRNANSKFASPKLQDIAKQCKEAAKKLEAEVQYVTGLQAKGDLVKSLRKAFRASRHQKKIQALHESLSMYQQVVITEITSHLCSQSDAIYMQQDVSFGKLDIDVQFLISQLAQGITGVENLVKQEHTATRNIIVKESARAEVAINSHMDKQALELRTASETKKKCEVFLQSLKAPLMNHRYNDIMDSTEASFNQVFASYEDMKTMYHYDSESDGSATDDQEAENLEDDDSPDEDASGDDGNGSDSDHDSLVEDIHQSWASLNTWLQSTDKLFYIRGKPGSGKSTLIKFIGQQEQTNKLLQRWNPDATILSYFFWKIGSEEQKSLKGLWCSLLHQRLEDQQQLIPSILQNFNILSRHSQHHDWAMKDLQIVWNYLADVDIRHLCIFIDGLDEIRNEDGFSELLETIDAMLVNPKIKICVSTRPEASIVRWLKTKKAAGILLEDLTRYDMLVFVQKRFHKLSSDIQVSSETIRHLRHKLVDKALGVFLWLHLATRSIIEGIENVDSEDMLISRLNALPGNLENLYIDMWQRMNAKSPVYAETARRYFRYVLQHPERIIFIFTSQRWYRISQPWILQFTCAENPEILEKLLKRANMMDLAEILQRCEDTKASIQSRCAGLLEVRQNKGAYLRLFKRLGDNSNAFAQVAFIHRTAHDFLIDTEAGQSILGYGPLNDISSETRLLNGLISTVIIITSKLQQLSTDTLVIKIITEFAKRRGNEGLQLATNMFDIVRPLYDRKHIRLYEDLWIPSSPFFSFLTDEHLFDDYVISRLATETSTDLATSLLLEGWAPRRFRSPFKKLSKRVFATLIKFGADPHEYGILYDEALQPFARKITAFTNLLVSFITSKKLPDSMHPLCVDGEVSRNAVSETLEIAIDMAVTCQNLNAVVSLFSSIRGTGPMITLPLEGSTLSSLGQPMLPIFRHLSDTVFIFYEVNLQFLLLYLLSKIGGSLTGCILATPQAQDVLSRIDRPLVKIRYFRLPPTAIGMPEDDIWARQTFQCILSPKPLPINDVEQLFDVDFNGFSQDLCKPRDDRTDLYTFKECIKNTETEDVNIEHMMTSLAAENLGFCTYEEAGITPSYEYLRKAKETIGYRWRYFPLAMGRLEAAAVIREGTEGHE</sequence>
<dbReference type="STRING" id="1279085.S0EHM7"/>
<evidence type="ECO:0000259" key="3">
    <source>
        <dbReference type="PROSITE" id="PS50837"/>
    </source>
</evidence>